<organism evidence="4 5">
    <name type="scientific">Thalassoglobus polymorphus</name>
    <dbReference type="NCBI Taxonomy" id="2527994"/>
    <lineage>
        <taxon>Bacteria</taxon>
        <taxon>Pseudomonadati</taxon>
        <taxon>Planctomycetota</taxon>
        <taxon>Planctomycetia</taxon>
        <taxon>Planctomycetales</taxon>
        <taxon>Planctomycetaceae</taxon>
        <taxon>Thalassoglobus</taxon>
    </lineage>
</organism>
<dbReference type="InterPro" id="IPR011444">
    <property type="entry name" value="DUF1549"/>
</dbReference>
<dbReference type="Pfam" id="PF07583">
    <property type="entry name" value="PSCyt2"/>
    <property type="match status" value="1"/>
</dbReference>
<dbReference type="InterPro" id="IPR008964">
    <property type="entry name" value="Invasin/intimin_cell_adhesion"/>
</dbReference>
<dbReference type="RefSeq" id="WP_145197991.1">
    <property type="nucleotide sequence ID" value="NZ_CP036267.1"/>
</dbReference>
<reference evidence="4 5" key="1">
    <citation type="submission" date="2019-02" db="EMBL/GenBank/DDBJ databases">
        <title>Deep-cultivation of Planctomycetes and their phenomic and genomic characterization uncovers novel biology.</title>
        <authorList>
            <person name="Wiegand S."/>
            <person name="Jogler M."/>
            <person name="Boedeker C."/>
            <person name="Pinto D."/>
            <person name="Vollmers J."/>
            <person name="Rivas-Marin E."/>
            <person name="Kohn T."/>
            <person name="Peeters S.H."/>
            <person name="Heuer A."/>
            <person name="Rast P."/>
            <person name="Oberbeckmann S."/>
            <person name="Bunk B."/>
            <person name="Jeske O."/>
            <person name="Meyerdierks A."/>
            <person name="Storesund J.E."/>
            <person name="Kallscheuer N."/>
            <person name="Luecker S."/>
            <person name="Lage O.M."/>
            <person name="Pohl T."/>
            <person name="Merkel B.J."/>
            <person name="Hornburger P."/>
            <person name="Mueller R.-W."/>
            <person name="Bruemmer F."/>
            <person name="Labrenz M."/>
            <person name="Spormann A.M."/>
            <person name="Op den Camp H."/>
            <person name="Overmann J."/>
            <person name="Amann R."/>
            <person name="Jetten M.S.M."/>
            <person name="Mascher T."/>
            <person name="Medema M.H."/>
            <person name="Devos D.P."/>
            <person name="Kaster A.-K."/>
            <person name="Ovreas L."/>
            <person name="Rohde M."/>
            <person name="Galperin M.Y."/>
            <person name="Jogler C."/>
        </authorList>
    </citation>
    <scope>NUCLEOTIDE SEQUENCE [LARGE SCALE GENOMIC DNA]</scope>
    <source>
        <strain evidence="4 5">Mal48</strain>
    </source>
</reference>
<dbReference type="SMART" id="SM00635">
    <property type="entry name" value="BID_2"/>
    <property type="match status" value="2"/>
</dbReference>
<evidence type="ECO:0000259" key="3">
    <source>
        <dbReference type="SMART" id="SM00635"/>
    </source>
</evidence>
<dbReference type="PANTHER" id="PTHR35889">
    <property type="entry name" value="CYCLOINULO-OLIGOSACCHARIDE FRUCTANOTRANSFERASE-RELATED"/>
    <property type="match status" value="1"/>
</dbReference>
<dbReference type="KEGG" id="tpol:Mal48_18550"/>
<dbReference type="InterPro" id="IPR022655">
    <property type="entry name" value="DUF1553"/>
</dbReference>
<name>A0A517QLT9_9PLAN</name>
<feature type="region of interest" description="Disordered" evidence="1">
    <location>
        <begin position="532"/>
        <end position="552"/>
    </location>
</feature>
<dbReference type="SUPFAM" id="SSF49373">
    <property type="entry name" value="Invasin/intimin cell-adhesion fragments"/>
    <property type="match status" value="2"/>
</dbReference>
<proteinExistence type="predicted"/>
<sequence length="831" mass="93272" precursor="true">MNSTISQTFLFCLIVLCPLAAADEGLVLIPNEIVLSGPESSAQVILQNRSGEIIQSQIHDEMEWTIQDEKIAAVDSAGVIRPKSNGQTVVTVRHGNRSASATITIGEMDVPYVWSFRNHVEPALTKAGCNTGACHGALAGKGGFRLSLGMYDPQSDHFTVTKQDLGRRVEFSDPGRSLVLAKPSGAIPHKGGLRLDNESRDYRIIAEWIANGAPAPSKNDPLVETITVLPKRVQLKRGQTQQLLGYAKYTDHSNRDVTNWVKWTSTNEAVCTVDDTGKVSIIGSGEGAIVGWFSSKISVARITVPYENDVPAEVYTSLKPRGFIDTLINEQLERLNLPPSPKCDDATFVRRVFLDTIGLPPTPEEVKSFLAATEEDKREKLIESLLERPEFVDYWTYKWSDILMLNGQLLRPEALKAYYKWVYAQVEKNTPWDQFVREILTATGSTYENGAANFYSLYETPEDMTENACQAFMGLSIGCAKCHNHPLEKWTNDQYYSMANLFSRVRAKGWGGDRRNGDGLRTVFVVESGELYQPRTGKPQPPTPLDGEPIPFDSTEDRRVELAKWMTSPENPYFAKSITNRVWANFFGVGLVESIDDMRVSNPASNEELLEAAAKYVVENKFDLKTLMRQILQSNAYQRSSLPVEGNEADTRFYSRYFPRRLIAEVIHDSIAQATDVPSNFERVAFPGADFQKTDFYPVGTRAIQLYDSSVESYFLKTFGRNTRNIVCECERSNVPSMVQVLHLSNGTTINEKVESKEGRIASLLAQRENGMSTESLVDQSFLWCLSRYPTVDERSALTTIMNEASPEEQRLVIEDLFWSLMTSREFIFNH</sequence>
<evidence type="ECO:0000256" key="1">
    <source>
        <dbReference type="SAM" id="MobiDB-lite"/>
    </source>
</evidence>
<dbReference type="Proteomes" id="UP000315724">
    <property type="component" value="Chromosome"/>
</dbReference>
<dbReference type="PANTHER" id="PTHR35889:SF3">
    <property type="entry name" value="F-BOX DOMAIN-CONTAINING PROTEIN"/>
    <property type="match status" value="1"/>
</dbReference>
<dbReference type="EMBL" id="CP036267">
    <property type="protein sequence ID" value="QDT32608.1"/>
    <property type="molecule type" value="Genomic_DNA"/>
</dbReference>
<dbReference type="Gene3D" id="2.60.40.1080">
    <property type="match status" value="2"/>
</dbReference>
<dbReference type="InterPro" id="IPR003343">
    <property type="entry name" value="Big_2"/>
</dbReference>
<accession>A0A517QLT9</accession>
<feature type="signal peptide" evidence="2">
    <location>
        <begin position="1"/>
        <end position="22"/>
    </location>
</feature>
<feature type="domain" description="BIG2" evidence="3">
    <location>
        <begin position="22"/>
        <end position="104"/>
    </location>
</feature>
<dbReference type="Pfam" id="PF07587">
    <property type="entry name" value="PSD1"/>
    <property type="match status" value="1"/>
</dbReference>
<gene>
    <name evidence="4" type="ORF">Mal48_18550</name>
</gene>
<keyword evidence="2" id="KW-0732">Signal</keyword>
<evidence type="ECO:0000256" key="2">
    <source>
        <dbReference type="SAM" id="SignalP"/>
    </source>
</evidence>
<feature type="domain" description="BIG2" evidence="3">
    <location>
        <begin position="222"/>
        <end position="316"/>
    </location>
</feature>
<evidence type="ECO:0000313" key="5">
    <source>
        <dbReference type="Proteomes" id="UP000315724"/>
    </source>
</evidence>
<keyword evidence="5" id="KW-1185">Reference proteome</keyword>
<evidence type="ECO:0000313" key="4">
    <source>
        <dbReference type="EMBL" id="QDT32608.1"/>
    </source>
</evidence>
<dbReference type="OrthoDB" id="289126at2"/>
<feature type="chain" id="PRO_5022182952" evidence="2">
    <location>
        <begin position="23"/>
        <end position="831"/>
    </location>
</feature>
<dbReference type="Pfam" id="PF02368">
    <property type="entry name" value="Big_2"/>
    <property type="match status" value="1"/>
</dbReference>
<dbReference type="AlphaFoldDB" id="A0A517QLT9"/>
<protein>
    <submittedName>
        <fullName evidence="4">Bacterial Ig-like domain (Group 2)</fullName>
    </submittedName>
</protein>